<keyword evidence="1" id="KW-0472">Membrane</keyword>
<sequence>MKKETINQYLINLSVLLIAWGGLFRRSFNCDTLAHMVSAEKDILIQIQDGRYLTSLMDYILLKMGLSTTTHTGVTTIAALFLLALGLCFVQKGLLENIQKTSISQEMGFYAITILLFSNVLFGENLMFSECALVFGMGYLFASIGIYYFIKKRRLLSFIFFLLATTGYQVTVVYAAIVLSAYILLDNDFRITKKTVVEEILCGIYTLGSGALNILSYTLLAYTGVSGGLRKRVGAGIWMDKLKAMAEIYAILLKNSKGLLPDIWLPLLIMVFCIGVVIFIFIRKKNKMAVLYFVLFVTGINVMIFVISMFQQYVYLPPRIIWPFYAVQSMLLLVAFACTDGKLKTFICYVGCAYLIIQIVFCNVIIANRTLSNNLDKVYANMVYEKILQYEETGNIRVTKLAVVNDADCPFSYDEVHYKTDQINERALGTVTNTLMNVVSGRNFEKVDMDEEIYNTYFSGKNWNYFDASEQLIIEGDTAYWVIF</sequence>
<accession>A0A4R1R0Z6</accession>
<dbReference type="OrthoDB" id="1993656at2"/>
<keyword evidence="2" id="KW-0808">Transferase</keyword>
<comment type="caution">
    <text evidence="2">The sequence shown here is derived from an EMBL/GenBank/DDBJ whole genome shotgun (WGS) entry which is preliminary data.</text>
</comment>
<feature type="transmembrane region" description="Helical" evidence="1">
    <location>
        <begin position="9"/>
        <end position="28"/>
    </location>
</feature>
<evidence type="ECO:0000256" key="1">
    <source>
        <dbReference type="SAM" id="Phobius"/>
    </source>
</evidence>
<feature type="transmembrane region" description="Helical" evidence="1">
    <location>
        <begin position="263"/>
        <end position="282"/>
    </location>
</feature>
<dbReference type="Proteomes" id="UP000295718">
    <property type="component" value="Unassembled WGS sequence"/>
</dbReference>
<reference evidence="2 3" key="1">
    <citation type="submission" date="2019-03" db="EMBL/GenBank/DDBJ databases">
        <title>Genomic Encyclopedia of Type Strains, Phase IV (KMG-IV): sequencing the most valuable type-strain genomes for metagenomic binning, comparative biology and taxonomic classification.</title>
        <authorList>
            <person name="Goeker M."/>
        </authorList>
    </citation>
    <scope>NUCLEOTIDE SEQUENCE [LARGE SCALE GENOMIC DNA]</scope>
    <source>
        <strain evidence="2 3">DSM 100556</strain>
    </source>
</reference>
<dbReference type="STRING" id="1469948.GCA_000732725_01851"/>
<name>A0A4R1R0Z6_9FIRM</name>
<dbReference type="RefSeq" id="WP_031390547.1">
    <property type="nucleotide sequence ID" value="NZ_JPNB01000001.1"/>
</dbReference>
<feature type="transmembrane region" description="Helical" evidence="1">
    <location>
        <begin position="107"/>
        <end position="126"/>
    </location>
</feature>
<organism evidence="2 3">
    <name type="scientific">Kineothrix alysoides</name>
    <dbReference type="NCBI Taxonomy" id="1469948"/>
    <lineage>
        <taxon>Bacteria</taxon>
        <taxon>Bacillati</taxon>
        <taxon>Bacillota</taxon>
        <taxon>Clostridia</taxon>
        <taxon>Lachnospirales</taxon>
        <taxon>Lachnospiraceae</taxon>
        <taxon>Kineothrix</taxon>
    </lineage>
</organism>
<dbReference type="AlphaFoldDB" id="A0A4R1R0Z6"/>
<protein>
    <submittedName>
        <fullName evidence="2">Glucosyltransferase GtrII-like protein</fullName>
    </submittedName>
</protein>
<feature type="transmembrane region" description="Helical" evidence="1">
    <location>
        <begin position="157"/>
        <end position="185"/>
    </location>
</feature>
<feature type="transmembrane region" description="Helical" evidence="1">
    <location>
        <begin position="132"/>
        <end position="150"/>
    </location>
</feature>
<evidence type="ECO:0000313" key="3">
    <source>
        <dbReference type="Proteomes" id="UP000295718"/>
    </source>
</evidence>
<keyword evidence="3" id="KW-1185">Reference proteome</keyword>
<dbReference type="EMBL" id="SLUO01000005">
    <property type="protein sequence ID" value="TCL58971.1"/>
    <property type="molecule type" value="Genomic_DNA"/>
</dbReference>
<feature type="transmembrane region" description="Helical" evidence="1">
    <location>
        <begin position="320"/>
        <end position="339"/>
    </location>
</feature>
<gene>
    <name evidence="2" type="ORF">EDD76_105146</name>
</gene>
<feature type="transmembrane region" description="Helical" evidence="1">
    <location>
        <begin position="289"/>
        <end position="314"/>
    </location>
</feature>
<keyword evidence="1" id="KW-1133">Transmembrane helix</keyword>
<dbReference type="GO" id="GO:0016740">
    <property type="term" value="F:transferase activity"/>
    <property type="evidence" value="ECO:0007669"/>
    <property type="project" value="UniProtKB-KW"/>
</dbReference>
<proteinExistence type="predicted"/>
<keyword evidence="1" id="KW-0812">Transmembrane</keyword>
<evidence type="ECO:0000313" key="2">
    <source>
        <dbReference type="EMBL" id="TCL58971.1"/>
    </source>
</evidence>
<feature type="transmembrane region" description="Helical" evidence="1">
    <location>
        <begin position="346"/>
        <end position="366"/>
    </location>
</feature>
<feature type="transmembrane region" description="Helical" evidence="1">
    <location>
        <begin position="74"/>
        <end position="95"/>
    </location>
</feature>